<feature type="compositionally biased region" description="Low complexity" evidence="1">
    <location>
        <begin position="187"/>
        <end position="202"/>
    </location>
</feature>
<feature type="region of interest" description="Disordered" evidence="1">
    <location>
        <begin position="1"/>
        <end position="23"/>
    </location>
</feature>
<dbReference type="Pfam" id="PF10607">
    <property type="entry name" value="CTLH"/>
    <property type="match status" value="1"/>
</dbReference>
<feature type="region of interest" description="Disordered" evidence="1">
    <location>
        <begin position="356"/>
        <end position="386"/>
    </location>
</feature>
<proteinExistence type="predicted"/>
<dbReference type="InterPro" id="IPR024964">
    <property type="entry name" value="CTLH/CRA"/>
</dbReference>
<feature type="region of interest" description="Disordered" evidence="1">
    <location>
        <begin position="185"/>
        <end position="237"/>
    </location>
</feature>
<gene>
    <name evidence="3" type="ORF">EIP91_003826</name>
</gene>
<dbReference type="Proteomes" id="UP000292702">
    <property type="component" value="Unassembled WGS sequence"/>
</dbReference>
<feature type="region of interest" description="Disordered" evidence="1">
    <location>
        <begin position="129"/>
        <end position="154"/>
    </location>
</feature>
<dbReference type="SMART" id="SM00757">
    <property type="entry name" value="CRA"/>
    <property type="match status" value="1"/>
</dbReference>
<feature type="compositionally biased region" description="Low complexity" evidence="1">
    <location>
        <begin position="210"/>
        <end position="228"/>
    </location>
</feature>
<dbReference type="OrthoDB" id="8048523at2759"/>
<accession>A0A4R0RG83</accession>
<evidence type="ECO:0000313" key="3">
    <source>
        <dbReference type="EMBL" id="TCD64665.1"/>
    </source>
</evidence>
<name>A0A4R0RG83_9APHY</name>
<dbReference type="PANTHER" id="PTHR12864">
    <property type="entry name" value="RAN BINDING PROTEIN 9-RELATED"/>
    <property type="match status" value="1"/>
</dbReference>
<dbReference type="AlphaFoldDB" id="A0A4R0RG83"/>
<dbReference type="InterPro" id="IPR050618">
    <property type="entry name" value="Ubq-SigPath_Reg"/>
</dbReference>
<comment type="caution">
    <text evidence="3">The sequence shown here is derived from an EMBL/GenBank/DDBJ whole genome shotgun (WGS) entry which is preliminary data.</text>
</comment>
<evidence type="ECO:0000259" key="2">
    <source>
        <dbReference type="SMART" id="SM00757"/>
    </source>
</evidence>
<dbReference type="InterPro" id="IPR006594">
    <property type="entry name" value="LisH"/>
</dbReference>
<keyword evidence="4" id="KW-1185">Reference proteome</keyword>
<organism evidence="3 4">
    <name type="scientific">Steccherinum ochraceum</name>
    <dbReference type="NCBI Taxonomy" id="92696"/>
    <lineage>
        <taxon>Eukaryota</taxon>
        <taxon>Fungi</taxon>
        <taxon>Dikarya</taxon>
        <taxon>Basidiomycota</taxon>
        <taxon>Agaricomycotina</taxon>
        <taxon>Agaricomycetes</taxon>
        <taxon>Polyporales</taxon>
        <taxon>Steccherinaceae</taxon>
        <taxon>Steccherinum</taxon>
    </lineage>
</organism>
<protein>
    <recommendedName>
        <fullName evidence="2">CRA domain-containing protein</fullName>
    </recommendedName>
</protein>
<evidence type="ECO:0000313" key="4">
    <source>
        <dbReference type="Proteomes" id="UP000292702"/>
    </source>
</evidence>
<sequence>MQKWPPPKPSERTKPARHPLFSPTPDEIRSLVLDYLCHNSYTETARAFVRDSAVKHLDADGDELMTVSAADTDGGVGEGAGGVDRLAETLDGRLGPAEIRREIRIHILSGRVDDATALLNRHFPSVLSEEREPLLGSSENDNETSPPLPGSFDYMPSTSVDPTHLALNLRIHAFIEAARTVPLPYHSPSSSSFSSSSGSSKPTPTPFSPHSPTSPSSQSRSRSNSASPSPSPDEHQHELLRRAQGLYAEAQSLVRPEDRATYLGELGQVSGLLAYTDPENSPMAPYLTQERREAVAGQVESAILYRTNKSSISKMELYTRYTTGLWATLNEWEIKVPPASRWPSGVKLPADVNAPIATTTGRKGAGAGTYGRDPDVRSKKEKHAAETARVPKFDLTEFLNAKP</sequence>
<feature type="domain" description="CRA" evidence="2">
    <location>
        <begin position="234"/>
        <end position="335"/>
    </location>
</feature>
<dbReference type="EMBL" id="RWJN01000223">
    <property type="protein sequence ID" value="TCD64665.1"/>
    <property type="molecule type" value="Genomic_DNA"/>
</dbReference>
<dbReference type="PROSITE" id="PS50896">
    <property type="entry name" value="LISH"/>
    <property type="match status" value="1"/>
</dbReference>
<evidence type="ECO:0000256" key="1">
    <source>
        <dbReference type="SAM" id="MobiDB-lite"/>
    </source>
</evidence>
<feature type="compositionally biased region" description="Basic and acidic residues" evidence="1">
    <location>
        <begin position="372"/>
        <end position="386"/>
    </location>
</feature>
<dbReference type="InterPro" id="IPR013144">
    <property type="entry name" value="CRA_dom"/>
</dbReference>
<reference evidence="3 4" key="1">
    <citation type="submission" date="2018-11" db="EMBL/GenBank/DDBJ databases">
        <title>Genome assembly of Steccherinum ochraceum LE-BIN_3174, the white-rot fungus of the Steccherinaceae family (The Residual Polyporoid clade, Polyporales, Basidiomycota).</title>
        <authorList>
            <person name="Fedorova T.V."/>
            <person name="Glazunova O.A."/>
            <person name="Landesman E.O."/>
            <person name="Moiseenko K.V."/>
            <person name="Psurtseva N.V."/>
            <person name="Savinova O.S."/>
            <person name="Shakhova N.V."/>
            <person name="Tyazhelova T.V."/>
            <person name="Vasina D.V."/>
        </authorList>
    </citation>
    <scope>NUCLEOTIDE SEQUENCE [LARGE SCALE GENOMIC DNA]</scope>
    <source>
        <strain evidence="3 4">LE-BIN_3174</strain>
    </source>
</reference>